<evidence type="ECO:0000313" key="3">
    <source>
        <dbReference type="Proteomes" id="UP000318801"/>
    </source>
</evidence>
<organism evidence="2 3">
    <name type="scientific">Martelella alba</name>
    <dbReference type="NCBI Taxonomy" id="2590451"/>
    <lineage>
        <taxon>Bacteria</taxon>
        <taxon>Pseudomonadati</taxon>
        <taxon>Pseudomonadota</taxon>
        <taxon>Alphaproteobacteria</taxon>
        <taxon>Hyphomicrobiales</taxon>
        <taxon>Aurantimonadaceae</taxon>
        <taxon>Martelella</taxon>
    </lineage>
</organism>
<dbReference type="OrthoDB" id="166547at2"/>
<protein>
    <submittedName>
        <fullName evidence="2">DUF2177 family protein</fullName>
    </submittedName>
</protein>
<feature type="transmembrane region" description="Helical" evidence="1">
    <location>
        <begin position="7"/>
        <end position="31"/>
    </location>
</feature>
<dbReference type="AlphaFoldDB" id="A0A506UK13"/>
<dbReference type="Proteomes" id="UP000318801">
    <property type="component" value="Unassembled WGS sequence"/>
</dbReference>
<dbReference type="EMBL" id="VHLG01000001">
    <property type="protein sequence ID" value="TPW33648.1"/>
    <property type="molecule type" value="Genomic_DNA"/>
</dbReference>
<keyword evidence="1" id="KW-0812">Transmembrane</keyword>
<comment type="caution">
    <text evidence="2">The sequence shown here is derived from an EMBL/GenBank/DDBJ whole genome shotgun (WGS) entry which is preliminary data.</text>
</comment>
<feature type="transmembrane region" description="Helical" evidence="1">
    <location>
        <begin position="43"/>
        <end position="64"/>
    </location>
</feature>
<reference evidence="2 3" key="1">
    <citation type="submission" date="2019-06" db="EMBL/GenBank/DDBJ databases">
        <authorList>
            <person name="Li M."/>
        </authorList>
    </citation>
    <scope>NUCLEOTIDE SEQUENCE [LARGE SCALE GENOMIC DNA]</scope>
    <source>
        <strain evidence="2 3">BGMRC2036</strain>
    </source>
</reference>
<sequence>MKRHLIGFSVLVIVFSVLDFIWLGTVAFPFYKAEIGALLLEEPQWSAAFAFYGLYMIGVYFFALRPGVDAGSGRSAALRGAAFGLFAYGTYDLTNMATLAGWSWAVVAVDMVWGMVATGFASAVATFAACKLSPRLA</sequence>
<evidence type="ECO:0000256" key="1">
    <source>
        <dbReference type="SAM" id="Phobius"/>
    </source>
</evidence>
<evidence type="ECO:0000313" key="2">
    <source>
        <dbReference type="EMBL" id="TPW33648.1"/>
    </source>
</evidence>
<keyword evidence="1" id="KW-1133">Transmembrane helix</keyword>
<keyword evidence="3" id="KW-1185">Reference proteome</keyword>
<feature type="transmembrane region" description="Helical" evidence="1">
    <location>
        <begin position="111"/>
        <end position="130"/>
    </location>
</feature>
<dbReference type="Pfam" id="PF09945">
    <property type="entry name" value="DUF2177"/>
    <property type="match status" value="1"/>
</dbReference>
<accession>A0A506UK13</accession>
<proteinExistence type="predicted"/>
<keyword evidence="1" id="KW-0472">Membrane</keyword>
<gene>
    <name evidence="2" type="ORF">FJU08_01480</name>
</gene>
<dbReference type="InterPro" id="IPR018687">
    <property type="entry name" value="DUF2177_membr"/>
</dbReference>
<name>A0A506UK13_9HYPH</name>